<gene>
    <name evidence="2" type="ORF">THF1A12_360044</name>
</gene>
<keyword evidence="1" id="KW-0812">Transmembrane</keyword>
<evidence type="ECO:0000313" key="2">
    <source>
        <dbReference type="EMBL" id="CAH1598464.1"/>
    </source>
</evidence>
<evidence type="ECO:0008006" key="4">
    <source>
        <dbReference type="Google" id="ProtNLM"/>
    </source>
</evidence>
<accession>A0AAU9QQ94</accession>
<dbReference type="AlphaFoldDB" id="A0AAU9QQ94"/>
<feature type="transmembrane region" description="Helical" evidence="1">
    <location>
        <begin position="26"/>
        <end position="47"/>
    </location>
</feature>
<organism evidence="2 3">
    <name type="scientific">Vibrio jasicida</name>
    <dbReference type="NCBI Taxonomy" id="766224"/>
    <lineage>
        <taxon>Bacteria</taxon>
        <taxon>Pseudomonadati</taxon>
        <taxon>Pseudomonadota</taxon>
        <taxon>Gammaproteobacteria</taxon>
        <taxon>Vibrionales</taxon>
        <taxon>Vibrionaceae</taxon>
        <taxon>Vibrio</taxon>
    </lineage>
</organism>
<proteinExistence type="predicted"/>
<sequence>MNPSVSQSKSGIRESIMKKFSRKFQYPLMVSLVLPTMLLSMPAIMVAKTLPENGVFFDAWLNAVSQMVPSALLILALVAPAARLFVTKVLLEPEVK</sequence>
<name>A0AAU9QQ94_9VIBR</name>
<keyword evidence="1" id="KW-1133">Transmembrane helix</keyword>
<comment type="caution">
    <text evidence="2">The sequence shown here is derived from an EMBL/GenBank/DDBJ whole genome shotgun (WGS) entry which is preliminary data.</text>
</comment>
<keyword evidence="1" id="KW-0472">Membrane</keyword>
<evidence type="ECO:0000256" key="1">
    <source>
        <dbReference type="SAM" id="Phobius"/>
    </source>
</evidence>
<feature type="transmembrane region" description="Helical" evidence="1">
    <location>
        <begin position="67"/>
        <end position="86"/>
    </location>
</feature>
<evidence type="ECO:0000313" key="3">
    <source>
        <dbReference type="Proteomes" id="UP001295462"/>
    </source>
</evidence>
<dbReference type="EMBL" id="CAKMUD010000090">
    <property type="protein sequence ID" value="CAH1598464.1"/>
    <property type="molecule type" value="Genomic_DNA"/>
</dbReference>
<protein>
    <recommendedName>
        <fullName evidence="4">DUF2798 domain-containing protein</fullName>
    </recommendedName>
</protein>
<reference evidence="2" key="1">
    <citation type="submission" date="2022-01" db="EMBL/GenBank/DDBJ databases">
        <authorList>
            <person name="Lagorce A."/>
        </authorList>
    </citation>
    <scope>NUCLEOTIDE SEQUENCE</scope>
    <source>
        <strain evidence="2">Th15_F1_A12</strain>
    </source>
</reference>
<dbReference type="Proteomes" id="UP001295462">
    <property type="component" value="Unassembled WGS sequence"/>
</dbReference>